<protein>
    <recommendedName>
        <fullName evidence="1">Peptidase M60 domain-containing protein</fullName>
    </recommendedName>
</protein>
<keyword evidence="3" id="KW-1185">Reference proteome</keyword>
<feature type="domain" description="Peptidase M60" evidence="1">
    <location>
        <begin position="1"/>
        <end position="117"/>
    </location>
</feature>
<organism evidence="2 3">
    <name type="scientific">Tetradesmus obliquus</name>
    <name type="common">Green alga</name>
    <name type="synonym">Acutodesmus obliquus</name>
    <dbReference type="NCBI Taxonomy" id="3088"/>
    <lineage>
        <taxon>Eukaryota</taxon>
        <taxon>Viridiplantae</taxon>
        <taxon>Chlorophyta</taxon>
        <taxon>core chlorophytes</taxon>
        <taxon>Chlorophyceae</taxon>
        <taxon>CS clade</taxon>
        <taxon>Sphaeropleales</taxon>
        <taxon>Scenedesmaceae</taxon>
        <taxon>Tetradesmus</taxon>
    </lineage>
</organism>
<proteinExistence type="predicted"/>
<dbReference type="PROSITE" id="PS51723">
    <property type="entry name" value="PEPTIDASE_M60"/>
    <property type="match status" value="1"/>
</dbReference>
<dbReference type="InterPro" id="IPR031161">
    <property type="entry name" value="Peptidase_M60_dom"/>
</dbReference>
<evidence type="ECO:0000313" key="2">
    <source>
        <dbReference type="EMBL" id="WIA13983.1"/>
    </source>
</evidence>
<sequence>MHSGYPIMTFMDVVNSTLDTNGAHWGHYYELGHNHQDSAWTWECVVEVTCNFFSARGMAAVRGFTDPANFYGWYDGNMEQRLQDREKYFADGPDHKVLCDSPSLYLDSFLQLIEDGGYGFELLRDTIASYKNLSEEEMPQTDEEKIQTWVKQQSKTAGCNFYEHHQQWGWPLLEATKAALAEYPVCGNYDDYNN</sequence>
<dbReference type="EMBL" id="CP126212">
    <property type="protein sequence ID" value="WIA13983.1"/>
    <property type="molecule type" value="Genomic_DNA"/>
</dbReference>
<dbReference type="Pfam" id="PF13402">
    <property type="entry name" value="Peptidase_M60"/>
    <property type="match status" value="1"/>
</dbReference>
<reference evidence="2 3" key="1">
    <citation type="submission" date="2023-05" db="EMBL/GenBank/DDBJ databases">
        <title>A 100% complete, gapless, phased diploid assembly of the Scenedesmus obliquus UTEX 3031 genome.</title>
        <authorList>
            <person name="Biondi T.C."/>
            <person name="Hanschen E.R."/>
            <person name="Kwon T."/>
            <person name="Eng W."/>
            <person name="Kruse C.P.S."/>
            <person name="Koehler S.I."/>
            <person name="Kunde Y."/>
            <person name="Gleasner C.D."/>
            <person name="You Mak K.T."/>
            <person name="Polle J."/>
            <person name="Hovde B.T."/>
            <person name="Starkenburg S.R."/>
        </authorList>
    </citation>
    <scope>NUCLEOTIDE SEQUENCE [LARGE SCALE GENOMIC DNA]</scope>
    <source>
        <strain evidence="2 3">DOE0152z</strain>
    </source>
</reference>
<evidence type="ECO:0000313" key="3">
    <source>
        <dbReference type="Proteomes" id="UP001244341"/>
    </source>
</evidence>
<dbReference type="InterPro" id="IPR042279">
    <property type="entry name" value="Pep_M60_3"/>
</dbReference>
<name>A0ABY8U2S8_TETOB</name>
<dbReference type="PANTHER" id="PTHR15730">
    <property type="entry name" value="EXPERIMENTAL AUTOIMMUNE PROSTATITIS ANTIGEN 2-RELATED"/>
    <property type="match status" value="1"/>
</dbReference>
<dbReference type="Gene3D" id="1.10.390.30">
    <property type="entry name" value="Peptidase M60, enhancin-like domain 3"/>
    <property type="match status" value="1"/>
</dbReference>
<dbReference type="InterPro" id="IPR051244">
    <property type="entry name" value="TCAF"/>
</dbReference>
<evidence type="ECO:0000259" key="1">
    <source>
        <dbReference type="PROSITE" id="PS51723"/>
    </source>
</evidence>
<accession>A0ABY8U2S8</accession>
<dbReference type="Proteomes" id="UP001244341">
    <property type="component" value="Chromosome 5b"/>
</dbReference>
<gene>
    <name evidence="2" type="ORF">OEZ85_002546</name>
</gene>
<dbReference type="PANTHER" id="PTHR15730:SF5">
    <property type="entry name" value="SI:CH211-210B2.2-RELATED"/>
    <property type="match status" value="1"/>
</dbReference>